<evidence type="ECO:0000256" key="4">
    <source>
        <dbReference type="ARBA" id="ARBA00023163"/>
    </source>
</evidence>
<dbReference type="GO" id="GO:0005634">
    <property type="term" value="C:nucleus"/>
    <property type="evidence" value="ECO:0007669"/>
    <property type="project" value="UniProtKB-SubCell"/>
</dbReference>
<evidence type="ECO:0000256" key="3">
    <source>
        <dbReference type="ARBA" id="ARBA00023015"/>
    </source>
</evidence>
<proteinExistence type="inferred from homology"/>
<comment type="caution">
    <text evidence="10">The sequence shown here is derived from an EMBL/GenBank/DDBJ whole genome shotgun (WGS) entry which is preliminary data.</text>
</comment>
<evidence type="ECO:0000256" key="5">
    <source>
        <dbReference type="ARBA" id="ARBA00023242"/>
    </source>
</evidence>
<comment type="function">
    <text evidence="6">Component of the NuA4 histone acetyltransferase complex which is involved in transcriptional activation of selected genes principally by acetylation of nucleosomal histone H4 and H2A. The NuA4 complex is also involved in DNA repair. Involved in gene silencing by neighboring heterochromatin, blockage of the silencing spreading along the chromosome, and required for cell cycle progression through G2/M.</text>
</comment>
<organism evidence="10 11">
    <name type="scientific">Alectoria fallacina</name>
    <dbReference type="NCBI Taxonomy" id="1903189"/>
    <lineage>
        <taxon>Eukaryota</taxon>
        <taxon>Fungi</taxon>
        <taxon>Dikarya</taxon>
        <taxon>Ascomycota</taxon>
        <taxon>Pezizomycotina</taxon>
        <taxon>Lecanoromycetes</taxon>
        <taxon>OSLEUM clade</taxon>
        <taxon>Lecanoromycetidae</taxon>
        <taxon>Lecanorales</taxon>
        <taxon>Lecanorineae</taxon>
        <taxon>Parmeliaceae</taxon>
        <taxon>Alectoria</taxon>
    </lineage>
</organism>
<keyword evidence="11" id="KW-1185">Reference proteome</keyword>
<dbReference type="OrthoDB" id="435275at2759"/>
<dbReference type="InterPro" id="IPR024943">
    <property type="entry name" value="Enhancer_polycomb"/>
</dbReference>
<feature type="region of interest" description="Disordered" evidence="8">
    <location>
        <begin position="322"/>
        <end position="349"/>
    </location>
</feature>
<comment type="subcellular location">
    <subcellularLocation>
        <location evidence="1 7">Nucleus</location>
    </subcellularLocation>
</comment>
<dbReference type="GO" id="GO:0035267">
    <property type="term" value="C:NuA4 histone acetyltransferase complex"/>
    <property type="evidence" value="ECO:0007669"/>
    <property type="project" value="InterPro"/>
</dbReference>
<dbReference type="InterPro" id="IPR019542">
    <property type="entry name" value="Enhancer_polycomb-like_N"/>
</dbReference>
<evidence type="ECO:0000313" key="11">
    <source>
        <dbReference type="Proteomes" id="UP000664203"/>
    </source>
</evidence>
<evidence type="ECO:0000256" key="6">
    <source>
        <dbReference type="ARBA" id="ARBA00025513"/>
    </source>
</evidence>
<reference evidence="10" key="1">
    <citation type="submission" date="2021-03" db="EMBL/GenBank/DDBJ databases">
        <authorList>
            <person name="Tagirdzhanova G."/>
        </authorList>
    </citation>
    <scope>NUCLEOTIDE SEQUENCE</scope>
</reference>
<dbReference type="AlphaFoldDB" id="A0A8H3PKU3"/>
<evidence type="ECO:0000313" key="10">
    <source>
        <dbReference type="EMBL" id="CAF9943099.1"/>
    </source>
</evidence>
<feature type="domain" description="Enhancer of polycomb-like N-terminal" evidence="9">
    <location>
        <begin position="13"/>
        <end position="158"/>
    </location>
</feature>
<dbReference type="GO" id="GO:0006357">
    <property type="term" value="P:regulation of transcription by RNA polymerase II"/>
    <property type="evidence" value="ECO:0007669"/>
    <property type="project" value="InterPro"/>
</dbReference>
<dbReference type="Pfam" id="PF10513">
    <property type="entry name" value="EPL1"/>
    <property type="match status" value="1"/>
</dbReference>
<dbReference type="Proteomes" id="UP000664203">
    <property type="component" value="Unassembled WGS sequence"/>
</dbReference>
<feature type="region of interest" description="Disordered" evidence="8">
    <location>
        <begin position="530"/>
        <end position="566"/>
    </location>
</feature>
<accession>A0A8H3PKU3</accession>
<evidence type="ECO:0000259" key="9">
    <source>
        <dbReference type="Pfam" id="PF10513"/>
    </source>
</evidence>
<evidence type="ECO:0000256" key="2">
    <source>
        <dbReference type="ARBA" id="ARBA00008035"/>
    </source>
</evidence>
<name>A0A8H3PKU3_9LECA</name>
<protein>
    <recommendedName>
        <fullName evidence="7">Enhancer of polycomb-like protein</fullName>
    </recommendedName>
</protein>
<dbReference type="EMBL" id="CAJPDR010000892">
    <property type="protein sequence ID" value="CAF9943099.1"/>
    <property type="molecule type" value="Genomic_DNA"/>
</dbReference>
<keyword evidence="4 7" id="KW-0804">Transcription</keyword>
<dbReference type="PANTHER" id="PTHR14898">
    <property type="entry name" value="ENHANCER OF POLYCOMB"/>
    <property type="match status" value="1"/>
</dbReference>
<evidence type="ECO:0000256" key="1">
    <source>
        <dbReference type="ARBA" id="ARBA00004123"/>
    </source>
</evidence>
<comment type="similarity">
    <text evidence="2 7">Belongs to the enhancer of polycomb family.</text>
</comment>
<gene>
    <name evidence="10" type="primary">EPL1</name>
    <name evidence="10" type="ORF">ALECFALPRED_010601</name>
</gene>
<keyword evidence="5 7" id="KW-0539">Nucleus</keyword>
<feature type="compositionally biased region" description="Polar residues" evidence="8">
    <location>
        <begin position="550"/>
        <end position="559"/>
    </location>
</feature>
<keyword evidence="3 7" id="KW-0805">Transcription regulation</keyword>
<sequence>MTRAGALSQSRMRQRKLNTRAALQIVREDDLHEADDDLPRVLSGLDSGVEKAEQNEHHLQAALSASQAAVIGGKVAQIYIPTPDAVQSSLQYDKLYPLTYAQPATYVRFSSTVEDCAGCAYDMNEDDHTFFKSMNKKKDASTQCSEDQFEEIMNCFEETAQAKQPYAAVDSPPVLSYDEIESSMDDYLDDHARPFTREIYEHWKTRRLGAGNKNLMIGLKFETGADTDDADPYVCFRRREVRQIRKTRGRDAHSAEKLKKLRKELEESREIMAMIRQREITKREQLAVERQLFEQRANLRQVKLNLPDQYKEGDEDILINQKPKKKPLEIAQRAPGNQYRLPQRSDGRSSDADLVLLSDLLAEQERLLTIDIDTKIAQHQQWNVGYMDMTKAPLTPPLESDAGSTFRTATTEYLPTPPASISSEHSGDVTLDFSVLAMGKADSVAVRYASPSYDGPCHSQPSFRRRYGRGGRLWIDRRGMRLPPKAGFDSPDADRFKYDDDDDEDEVPVYFADPFDTESMQFRARLFPTPSSQAQMQARRAQMEVFSHGASHSSTSVRPSRQAGPD</sequence>
<evidence type="ECO:0000256" key="8">
    <source>
        <dbReference type="SAM" id="MobiDB-lite"/>
    </source>
</evidence>
<evidence type="ECO:0000256" key="7">
    <source>
        <dbReference type="RuleBase" id="RU361124"/>
    </source>
</evidence>